<dbReference type="EC" id="1.-.-.-" evidence="6"/>
<dbReference type="GO" id="GO:0008726">
    <property type="term" value="F:alkanesulfonate monooxygenase activity"/>
    <property type="evidence" value="ECO:0007669"/>
    <property type="project" value="TreeGrafter"/>
</dbReference>
<dbReference type="AlphaFoldDB" id="A0A4R4TIL6"/>
<proteinExistence type="predicted"/>
<dbReference type="NCBIfam" id="TIGR03619">
    <property type="entry name" value="F420_Rv2161c"/>
    <property type="match status" value="1"/>
</dbReference>
<dbReference type="Proteomes" id="UP000295345">
    <property type="component" value="Unassembled WGS sequence"/>
</dbReference>
<dbReference type="InterPro" id="IPR019921">
    <property type="entry name" value="Lucif-like_OxRdtase_Rv2161c"/>
</dbReference>
<sequence length="279" mass="29547">MELHAVLPDADPESLTVLAREAERLGYGGVWLPDHLLPPAAYGPVYGGVDDPLIALAAVAAVTSRLTLGTSVLVLPLRNPFVVAKQAASLARLSHGRFVLGVGAGWERHEFDATGSDFRTRGARTTAALRLVRHLHTAGGAPFDDPYYGFAGGVFAPVPERPVPLLVGGVSDAALRRAAETADWWQAVRLDPAAFATHVARLRSMTDRPVRVANRADWSEGQPVAEIVEELAANEAAGADQVAVSLIPAFDGLPSALDRLRQLAAEPSLTPYLAPPARV</sequence>
<evidence type="ECO:0000313" key="6">
    <source>
        <dbReference type="EMBL" id="TDC77611.1"/>
    </source>
</evidence>
<name>A0A4R4TIL6_9ACTN</name>
<accession>A0A4R4TIL6</accession>
<evidence type="ECO:0000256" key="1">
    <source>
        <dbReference type="ARBA" id="ARBA00022630"/>
    </source>
</evidence>
<keyword evidence="2" id="KW-0288">FMN</keyword>
<keyword evidence="3 6" id="KW-0560">Oxidoreductase</keyword>
<dbReference type="PANTHER" id="PTHR42847:SF4">
    <property type="entry name" value="ALKANESULFONATE MONOOXYGENASE-RELATED"/>
    <property type="match status" value="1"/>
</dbReference>
<dbReference type="InterPro" id="IPR050172">
    <property type="entry name" value="SsuD_RutA_monooxygenase"/>
</dbReference>
<evidence type="ECO:0000256" key="3">
    <source>
        <dbReference type="ARBA" id="ARBA00023002"/>
    </source>
</evidence>
<dbReference type="GO" id="GO:0046306">
    <property type="term" value="P:alkanesulfonate catabolic process"/>
    <property type="evidence" value="ECO:0007669"/>
    <property type="project" value="TreeGrafter"/>
</dbReference>
<dbReference type="RefSeq" id="WP_132817009.1">
    <property type="nucleotide sequence ID" value="NZ_SMKI01000050.1"/>
</dbReference>
<reference evidence="6 7" key="1">
    <citation type="submission" date="2019-03" db="EMBL/GenBank/DDBJ databases">
        <title>Draft genome sequences of novel Actinobacteria.</title>
        <authorList>
            <person name="Sahin N."/>
            <person name="Ay H."/>
            <person name="Saygin H."/>
        </authorList>
    </citation>
    <scope>NUCLEOTIDE SEQUENCE [LARGE SCALE GENOMIC DNA]</scope>
    <source>
        <strain evidence="6 7">DSM 41900</strain>
    </source>
</reference>
<gene>
    <name evidence="6" type="ORF">E1283_06965</name>
</gene>
<keyword evidence="4" id="KW-0503">Monooxygenase</keyword>
<dbReference type="OrthoDB" id="4074025at2"/>
<protein>
    <submittedName>
        <fullName evidence="6">TIGR03619 family F420-dependent LLM class oxidoreductase</fullName>
        <ecNumber evidence="6">1.-.-.-</ecNumber>
    </submittedName>
</protein>
<feature type="domain" description="Luciferase-like" evidence="5">
    <location>
        <begin position="11"/>
        <end position="206"/>
    </location>
</feature>
<evidence type="ECO:0000256" key="4">
    <source>
        <dbReference type="ARBA" id="ARBA00023033"/>
    </source>
</evidence>
<dbReference type="PANTHER" id="PTHR42847">
    <property type="entry name" value="ALKANESULFONATE MONOOXYGENASE"/>
    <property type="match status" value="1"/>
</dbReference>
<dbReference type="SUPFAM" id="SSF51679">
    <property type="entry name" value="Bacterial luciferase-like"/>
    <property type="match status" value="1"/>
</dbReference>
<organism evidence="6 7">
    <name type="scientific">Streptomyces hainanensis</name>
    <dbReference type="NCBI Taxonomy" id="402648"/>
    <lineage>
        <taxon>Bacteria</taxon>
        <taxon>Bacillati</taxon>
        <taxon>Actinomycetota</taxon>
        <taxon>Actinomycetes</taxon>
        <taxon>Kitasatosporales</taxon>
        <taxon>Streptomycetaceae</taxon>
        <taxon>Streptomyces</taxon>
    </lineage>
</organism>
<comment type="caution">
    <text evidence="6">The sequence shown here is derived from an EMBL/GenBank/DDBJ whole genome shotgun (WGS) entry which is preliminary data.</text>
</comment>
<dbReference type="Gene3D" id="3.20.20.30">
    <property type="entry name" value="Luciferase-like domain"/>
    <property type="match status" value="1"/>
</dbReference>
<keyword evidence="1" id="KW-0285">Flavoprotein</keyword>
<dbReference type="EMBL" id="SMKI01000050">
    <property type="protein sequence ID" value="TDC77611.1"/>
    <property type="molecule type" value="Genomic_DNA"/>
</dbReference>
<evidence type="ECO:0000259" key="5">
    <source>
        <dbReference type="Pfam" id="PF00296"/>
    </source>
</evidence>
<dbReference type="InterPro" id="IPR011251">
    <property type="entry name" value="Luciferase-like_dom"/>
</dbReference>
<evidence type="ECO:0000313" key="7">
    <source>
        <dbReference type="Proteomes" id="UP000295345"/>
    </source>
</evidence>
<keyword evidence="7" id="KW-1185">Reference proteome</keyword>
<dbReference type="InterPro" id="IPR036661">
    <property type="entry name" value="Luciferase-like_sf"/>
</dbReference>
<dbReference type="Pfam" id="PF00296">
    <property type="entry name" value="Bac_luciferase"/>
    <property type="match status" value="1"/>
</dbReference>
<evidence type="ECO:0000256" key="2">
    <source>
        <dbReference type="ARBA" id="ARBA00022643"/>
    </source>
</evidence>